<proteinExistence type="predicted"/>
<dbReference type="AlphaFoldDB" id="K1U2F9"/>
<protein>
    <submittedName>
        <fullName evidence="1">Uncharacterized protein</fullName>
    </submittedName>
</protein>
<name>K1U2F9_9ZZZZ</name>
<organism evidence="1">
    <name type="scientific">human gut metagenome</name>
    <dbReference type="NCBI Taxonomy" id="408170"/>
    <lineage>
        <taxon>unclassified sequences</taxon>
        <taxon>metagenomes</taxon>
        <taxon>organismal metagenomes</taxon>
    </lineage>
</organism>
<reference evidence="1" key="1">
    <citation type="journal article" date="2013" name="Environ. Microbiol.">
        <title>Microbiota from the distal guts of lean and obese adolescents exhibit partial functional redundancy besides clear differences in community structure.</title>
        <authorList>
            <person name="Ferrer M."/>
            <person name="Ruiz A."/>
            <person name="Lanza F."/>
            <person name="Haange S.B."/>
            <person name="Oberbach A."/>
            <person name="Till H."/>
            <person name="Bargiela R."/>
            <person name="Campoy C."/>
            <person name="Segura M.T."/>
            <person name="Richter M."/>
            <person name="von Bergen M."/>
            <person name="Seifert J."/>
            <person name="Suarez A."/>
        </authorList>
    </citation>
    <scope>NUCLEOTIDE SEQUENCE</scope>
</reference>
<comment type="caution">
    <text evidence="1">The sequence shown here is derived from an EMBL/GenBank/DDBJ whole genome shotgun (WGS) entry which is preliminary data.</text>
</comment>
<accession>K1U2F9</accession>
<dbReference type="EMBL" id="AJWY01004383">
    <property type="protein sequence ID" value="EKC72535.1"/>
    <property type="molecule type" value="Genomic_DNA"/>
</dbReference>
<feature type="non-terminal residue" evidence="1">
    <location>
        <position position="256"/>
    </location>
</feature>
<sequence length="256" mass="28349">MADFADKLKTAGIETKVKKATGQVLYRATVLDGAWVPEDALGSEFTSEGIEYALKNGKMQITEDAEITLLDRYQKLTIQYPEVCTAAVKLSSRQILSAGKNGLVLQAHDDNGNPAKLMVNKSEVTTSPDGEITFNVGNDFSYDLVYEDETHGTIRGAKLIQQIDEENHVEPVQVILSENQIKAMSIRGVTIHLPQNGIERLFIPEKYVLRDLDAGQCTVLLYPNQQYSYVPIGDSKKRLNIQGDRLSEFLGSSINP</sequence>
<gene>
    <name evidence="1" type="ORF">LEA_06691</name>
</gene>
<evidence type="ECO:0000313" key="1">
    <source>
        <dbReference type="EMBL" id="EKC72535.1"/>
    </source>
</evidence>